<comment type="subcellular location">
    <subcellularLocation>
        <location evidence="1">Cell membrane</location>
        <topology evidence="1">Multi-pass membrane protein</topology>
    </subcellularLocation>
</comment>
<dbReference type="eggNOG" id="KOG3656">
    <property type="taxonomic scope" value="Eukaryota"/>
</dbReference>
<dbReference type="SUPFAM" id="SSF81321">
    <property type="entry name" value="Family A G protein-coupled receptor-like"/>
    <property type="match status" value="1"/>
</dbReference>
<feature type="transmembrane region" description="Helical" evidence="11">
    <location>
        <begin position="272"/>
        <end position="290"/>
    </location>
</feature>
<evidence type="ECO:0000256" key="6">
    <source>
        <dbReference type="ARBA" id="ARBA00023136"/>
    </source>
</evidence>
<keyword evidence="14" id="KW-1185">Reference proteome</keyword>
<dbReference type="PANTHER" id="PTHR24249">
    <property type="entry name" value="HISTAMINE RECEPTOR-RELATED G-PROTEIN COUPLED RECEPTOR"/>
    <property type="match status" value="1"/>
</dbReference>
<feature type="compositionally biased region" description="Basic and acidic residues" evidence="10">
    <location>
        <begin position="356"/>
        <end position="376"/>
    </location>
</feature>
<keyword evidence="2" id="KW-1003">Cell membrane</keyword>
<feature type="coiled-coil region" evidence="9">
    <location>
        <begin position="204"/>
        <end position="231"/>
    </location>
</feature>
<dbReference type="Proteomes" id="UP000009022">
    <property type="component" value="Unassembled WGS sequence"/>
</dbReference>
<keyword evidence="3 11" id="KW-0812">Transmembrane</keyword>
<dbReference type="Pfam" id="PF00001">
    <property type="entry name" value="7tm_1"/>
    <property type="match status" value="1"/>
</dbReference>
<dbReference type="GO" id="GO:0005886">
    <property type="term" value="C:plasma membrane"/>
    <property type="evidence" value="ECO:0000318"/>
    <property type="project" value="GO_Central"/>
</dbReference>
<evidence type="ECO:0000259" key="12">
    <source>
        <dbReference type="PROSITE" id="PS50262"/>
    </source>
</evidence>
<accession>B3S7E6</accession>
<dbReference type="AlphaFoldDB" id="B3S7E6"/>
<dbReference type="CTD" id="6757457"/>
<name>B3S7E6_TRIAD</name>
<dbReference type="HOGENOM" id="CLU_009579_5_0_1"/>
<dbReference type="KEGG" id="tad:TRIADDRAFT_60138"/>
<keyword evidence="9" id="KW-0175">Coiled coil</keyword>
<keyword evidence="5" id="KW-0297">G-protein coupled receptor</keyword>
<keyword evidence="8" id="KW-0807">Transducer</keyword>
<dbReference type="STRING" id="10228.B3S7E6"/>
<sequence>MSTPLQEANSTNVTKIDVPQVAAFACIGTITVATNSFLLIVLVSKRHLRTASNTLLVSTLIVGILFALLYLIPRWAIPYTGQLPILCALLPSIGQAFFININLHVCSISLERYICIANPFLYDRIGKRRNFIILIILLWVTSTISQFIPLFTFKPIKSTCYYWADDLVAQRYFLIATFVILFFVPLTIIVVSYCRIYVIVNLHVAQFQQIVKQLNSNKEKLTKDRKAIKQIVAMISVFIISFLPFVIEFLIWQDKEFEGSEADIITLRVTQFLAFSYPAISPLLCCWFKANLRREVKRSLHLCWQRNDSTSTTTANMINYESRYRTIDFSTRPSMALLQEEAKNGKKSLPDYSEANETHSPSEKSEGNDDSSRNQDVKVINNSTIV</sequence>
<evidence type="ECO:0000313" key="13">
    <source>
        <dbReference type="EMBL" id="EDV21184.1"/>
    </source>
</evidence>
<keyword evidence="6 11" id="KW-0472">Membrane</keyword>
<evidence type="ECO:0000256" key="4">
    <source>
        <dbReference type="ARBA" id="ARBA00022989"/>
    </source>
</evidence>
<dbReference type="OrthoDB" id="6358729at2759"/>
<feature type="transmembrane region" description="Helical" evidence="11">
    <location>
        <begin position="55"/>
        <end position="77"/>
    </location>
</feature>
<keyword evidence="4 11" id="KW-1133">Transmembrane helix</keyword>
<evidence type="ECO:0000256" key="8">
    <source>
        <dbReference type="ARBA" id="ARBA00023224"/>
    </source>
</evidence>
<feature type="region of interest" description="Disordered" evidence="10">
    <location>
        <begin position="343"/>
        <end position="386"/>
    </location>
</feature>
<feature type="transmembrane region" description="Helical" evidence="11">
    <location>
        <begin position="172"/>
        <end position="194"/>
    </location>
</feature>
<reference evidence="13 14" key="1">
    <citation type="journal article" date="2008" name="Nature">
        <title>The Trichoplax genome and the nature of placozoans.</title>
        <authorList>
            <person name="Srivastava M."/>
            <person name="Begovic E."/>
            <person name="Chapman J."/>
            <person name="Putnam N.H."/>
            <person name="Hellsten U."/>
            <person name="Kawashima T."/>
            <person name="Kuo A."/>
            <person name="Mitros T."/>
            <person name="Salamov A."/>
            <person name="Carpenter M.L."/>
            <person name="Signorovitch A.Y."/>
            <person name="Moreno M.A."/>
            <person name="Kamm K."/>
            <person name="Grimwood J."/>
            <person name="Schmutz J."/>
            <person name="Shapiro H."/>
            <person name="Grigoriev I.V."/>
            <person name="Buss L.W."/>
            <person name="Schierwater B."/>
            <person name="Dellaporta S.L."/>
            <person name="Rokhsar D.S."/>
        </authorList>
    </citation>
    <scope>NUCLEOTIDE SEQUENCE [LARGE SCALE GENOMIC DNA]</scope>
    <source>
        <strain evidence="13 14">Grell-BS-1999</strain>
    </source>
</reference>
<dbReference type="PRINTS" id="PR00237">
    <property type="entry name" value="GPCRRHODOPSN"/>
</dbReference>
<dbReference type="InterPro" id="IPR050569">
    <property type="entry name" value="TAAR"/>
</dbReference>
<dbReference type="PROSITE" id="PS50262">
    <property type="entry name" value="G_PROTEIN_RECEP_F1_2"/>
    <property type="match status" value="1"/>
</dbReference>
<dbReference type="InterPro" id="IPR017452">
    <property type="entry name" value="GPCR_Rhodpsn_7TM"/>
</dbReference>
<organism evidence="13 14">
    <name type="scientific">Trichoplax adhaerens</name>
    <name type="common">Trichoplax reptans</name>
    <dbReference type="NCBI Taxonomy" id="10228"/>
    <lineage>
        <taxon>Eukaryota</taxon>
        <taxon>Metazoa</taxon>
        <taxon>Placozoa</taxon>
        <taxon>Uniplacotomia</taxon>
        <taxon>Trichoplacea</taxon>
        <taxon>Trichoplacidae</taxon>
        <taxon>Trichoplax</taxon>
    </lineage>
</organism>
<dbReference type="RefSeq" id="XP_002116151.1">
    <property type="nucleotide sequence ID" value="XM_002116115.1"/>
</dbReference>
<proteinExistence type="predicted"/>
<gene>
    <name evidence="13" type="ORF">TRIADDRAFT_60138</name>
</gene>
<evidence type="ECO:0000256" key="1">
    <source>
        <dbReference type="ARBA" id="ARBA00004651"/>
    </source>
</evidence>
<dbReference type="PANTHER" id="PTHR24249:SF372">
    <property type="entry name" value="G-PROTEIN COUPLED RECEPTORS FAMILY 1 PROFILE DOMAIN-CONTAINING PROTEIN"/>
    <property type="match status" value="1"/>
</dbReference>
<feature type="transmembrane region" description="Helical" evidence="11">
    <location>
        <begin position="83"/>
        <end position="110"/>
    </location>
</feature>
<dbReference type="PhylomeDB" id="B3S7E6"/>
<dbReference type="GeneID" id="6757457"/>
<dbReference type="InParanoid" id="B3S7E6"/>
<dbReference type="EMBL" id="DS985254">
    <property type="protein sequence ID" value="EDV21184.1"/>
    <property type="molecule type" value="Genomic_DNA"/>
</dbReference>
<evidence type="ECO:0000256" key="9">
    <source>
        <dbReference type="SAM" id="Coils"/>
    </source>
</evidence>
<keyword evidence="7" id="KW-0675">Receptor</keyword>
<dbReference type="Gene3D" id="1.20.1070.10">
    <property type="entry name" value="Rhodopsin 7-helix transmembrane proteins"/>
    <property type="match status" value="1"/>
</dbReference>
<dbReference type="FunCoup" id="B3S7E6">
    <property type="interactions" value="100"/>
</dbReference>
<protein>
    <recommendedName>
        <fullName evidence="12">G-protein coupled receptors family 1 profile domain-containing protein</fullName>
    </recommendedName>
</protein>
<feature type="transmembrane region" description="Helical" evidence="11">
    <location>
        <begin position="231"/>
        <end position="252"/>
    </location>
</feature>
<dbReference type="GO" id="GO:0004930">
    <property type="term" value="F:G protein-coupled receptor activity"/>
    <property type="evidence" value="ECO:0000318"/>
    <property type="project" value="GO_Central"/>
</dbReference>
<dbReference type="InterPro" id="IPR000276">
    <property type="entry name" value="GPCR_Rhodpsn"/>
</dbReference>
<feature type="transmembrane region" description="Helical" evidence="11">
    <location>
        <begin position="20"/>
        <end position="43"/>
    </location>
</feature>
<evidence type="ECO:0000256" key="10">
    <source>
        <dbReference type="SAM" id="MobiDB-lite"/>
    </source>
</evidence>
<feature type="domain" description="G-protein coupled receptors family 1 profile" evidence="12">
    <location>
        <begin position="34"/>
        <end position="285"/>
    </location>
</feature>
<evidence type="ECO:0000256" key="3">
    <source>
        <dbReference type="ARBA" id="ARBA00022692"/>
    </source>
</evidence>
<dbReference type="CDD" id="cd00637">
    <property type="entry name" value="7tm_classA_rhodopsin-like"/>
    <property type="match status" value="1"/>
</dbReference>
<evidence type="ECO:0000256" key="7">
    <source>
        <dbReference type="ARBA" id="ARBA00023170"/>
    </source>
</evidence>
<dbReference type="GO" id="GO:0007186">
    <property type="term" value="P:G protein-coupled receptor signaling pathway"/>
    <property type="evidence" value="ECO:0000318"/>
    <property type="project" value="GO_Central"/>
</dbReference>
<evidence type="ECO:0000256" key="11">
    <source>
        <dbReference type="SAM" id="Phobius"/>
    </source>
</evidence>
<evidence type="ECO:0000313" key="14">
    <source>
        <dbReference type="Proteomes" id="UP000009022"/>
    </source>
</evidence>
<evidence type="ECO:0000256" key="5">
    <source>
        <dbReference type="ARBA" id="ARBA00023040"/>
    </source>
</evidence>
<evidence type="ECO:0000256" key="2">
    <source>
        <dbReference type="ARBA" id="ARBA00022475"/>
    </source>
</evidence>
<feature type="transmembrane region" description="Helical" evidence="11">
    <location>
        <begin position="131"/>
        <end position="152"/>
    </location>
</feature>